<dbReference type="AlphaFoldDB" id="A0AAD4T7I2"/>
<evidence type="ECO:0000313" key="10">
    <source>
        <dbReference type="EMBL" id="KAI3939443.1"/>
    </source>
</evidence>
<evidence type="ECO:0000256" key="9">
    <source>
        <dbReference type="RuleBase" id="RU004466"/>
    </source>
</evidence>
<dbReference type="Proteomes" id="UP001202328">
    <property type="component" value="Unassembled WGS sequence"/>
</dbReference>
<dbReference type="GO" id="GO:0006744">
    <property type="term" value="P:ubiquinone biosynthetic process"/>
    <property type="evidence" value="ECO:0007669"/>
    <property type="project" value="TreeGrafter"/>
</dbReference>
<dbReference type="Pfam" id="PF00348">
    <property type="entry name" value="polyprenyl_synt"/>
    <property type="match status" value="1"/>
</dbReference>
<keyword evidence="11" id="KW-1185">Reference proteome</keyword>
<keyword evidence="4 9" id="KW-0808">Transferase</keyword>
<dbReference type="SFLD" id="SFLDS00005">
    <property type="entry name" value="Isoprenoid_Synthase_Type_I"/>
    <property type="match status" value="1"/>
</dbReference>
<dbReference type="InterPro" id="IPR008949">
    <property type="entry name" value="Isoprenoid_synthase_dom_sf"/>
</dbReference>
<dbReference type="GO" id="GO:0005739">
    <property type="term" value="C:mitochondrion"/>
    <property type="evidence" value="ECO:0007669"/>
    <property type="project" value="UniProtKB-SubCell"/>
</dbReference>
<comment type="subcellular location">
    <subcellularLocation>
        <location evidence="2">Mitochondrion</location>
    </subcellularLocation>
</comment>
<comment type="caution">
    <text evidence="10">The sequence shown here is derived from an EMBL/GenBank/DDBJ whole genome shotgun (WGS) entry which is preliminary data.</text>
</comment>
<evidence type="ECO:0000256" key="3">
    <source>
        <dbReference type="ARBA" id="ARBA00006706"/>
    </source>
</evidence>
<evidence type="ECO:0000256" key="8">
    <source>
        <dbReference type="ARBA" id="ARBA00023229"/>
    </source>
</evidence>
<dbReference type="PANTHER" id="PTHR12001:SF69">
    <property type="entry name" value="ALL TRANS-POLYPRENYL-DIPHOSPHATE SYNTHASE PDSS1"/>
    <property type="match status" value="1"/>
</dbReference>
<proteinExistence type="inferred from homology"/>
<dbReference type="PROSITE" id="PS00723">
    <property type="entry name" value="POLYPRENYL_SYNTHASE_1"/>
    <property type="match status" value="1"/>
</dbReference>
<evidence type="ECO:0000256" key="7">
    <source>
        <dbReference type="ARBA" id="ARBA00023128"/>
    </source>
</evidence>
<dbReference type="GO" id="GO:1990234">
    <property type="term" value="C:transferase complex"/>
    <property type="evidence" value="ECO:0007669"/>
    <property type="project" value="TreeGrafter"/>
</dbReference>
<protein>
    <recommendedName>
        <fullName evidence="12">Geranyl diphosphate synthase</fullName>
    </recommendedName>
</protein>
<evidence type="ECO:0000256" key="2">
    <source>
        <dbReference type="ARBA" id="ARBA00004173"/>
    </source>
</evidence>
<dbReference type="PROSITE" id="PS00444">
    <property type="entry name" value="POLYPRENYL_SYNTHASE_2"/>
    <property type="match status" value="1"/>
</dbReference>
<evidence type="ECO:0000256" key="4">
    <source>
        <dbReference type="ARBA" id="ARBA00022679"/>
    </source>
</evidence>
<dbReference type="InterPro" id="IPR033749">
    <property type="entry name" value="Polyprenyl_synt_CS"/>
</dbReference>
<evidence type="ECO:0000256" key="1">
    <source>
        <dbReference type="ARBA" id="ARBA00001946"/>
    </source>
</evidence>
<dbReference type="GO" id="GO:0008299">
    <property type="term" value="P:isoprenoid biosynthetic process"/>
    <property type="evidence" value="ECO:0007669"/>
    <property type="project" value="UniProtKB-KW"/>
</dbReference>
<gene>
    <name evidence="10" type="ORF">MKW98_022311</name>
</gene>
<evidence type="ECO:0000256" key="6">
    <source>
        <dbReference type="ARBA" id="ARBA00022842"/>
    </source>
</evidence>
<comment type="similarity">
    <text evidence="3 9">Belongs to the FPP/GGPP synthase family.</text>
</comment>
<keyword evidence="7" id="KW-0496">Mitochondrion</keyword>
<accession>A0AAD4T7I2</accession>
<dbReference type="InterPro" id="IPR000092">
    <property type="entry name" value="Polyprenyl_synt"/>
</dbReference>
<organism evidence="10 11">
    <name type="scientific">Papaver atlanticum</name>
    <dbReference type="NCBI Taxonomy" id="357466"/>
    <lineage>
        <taxon>Eukaryota</taxon>
        <taxon>Viridiplantae</taxon>
        <taxon>Streptophyta</taxon>
        <taxon>Embryophyta</taxon>
        <taxon>Tracheophyta</taxon>
        <taxon>Spermatophyta</taxon>
        <taxon>Magnoliopsida</taxon>
        <taxon>Ranunculales</taxon>
        <taxon>Papaveraceae</taxon>
        <taxon>Papaveroideae</taxon>
        <taxon>Papaver</taxon>
    </lineage>
</organism>
<reference evidence="10" key="1">
    <citation type="submission" date="2022-04" db="EMBL/GenBank/DDBJ databases">
        <title>A functionally conserved STORR gene fusion in Papaver species that diverged 16.8 million years ago.</title>
        <authorList>
            <person name="Catania T."/>
        </authorList>
    </citation>
    <scope>NUCLEOTIDE SEQUENCE</scope>
    <source>
        <strain evidence="10">S-188037</strain>
    </source>
</reference>
<dbReference type="PANTHER" id="PTHR12001">
    <property type="entry name" value="GERANYLGERANYL PYROPHOSPHATE SYNTHASE"/>
    <property type="match status" value="1"/>
</dbReference>
<name>A0AAD4T7I2_9MAGN</name>
<dbReference type="EMBL" id="JAJJMB010005364">
    <property type="protein sequence ID" value="KAI3939443.1"/>
    <property type="molecule type" value="Genomic_DNA"/>
</dbReference>
<evidence type="ECO:0008006" key="12">
    <source>
        <dbReference type="Google" id="ProtNLM"/>
    </source>
</evidence>
<evidence type="ECO:0000256" key="5">
    <source>
        <dbReference type="ARBA" id="ARBA00022723"/>
    </source>
</evidence>
<evidence type="ECO:0000313" key="11">
    <source>
        <dbReference type="Proteomes" id="UP001202328"/>
    </source>
</evidence>
<comment type="cofactor">
    <cofactor evidence="1">
        <name>Mg(2+)</name>
        <dbReference type="ChEBI" id="CHEBI:18420"/>
    </cofactor>
</comment>
<dbReference type="CDD" id="cd00685">
    <property type="entry name" value="Trans_IPPS_HT"/>
    <property type="match status" value="1"/>
</dbReference>
<dbReference type="GO" id="GO:0046872">
    <property type="term" value="F:metal ion binding"/>
    <property type="evidence" value="ECO:0007669"/>
    <property type="project" value="UniProtKB-KW"/>
</dbReference>
<keyword evidence="6" id="KW-0460">Magnesium</keyword>
<dbReference type="FunFam" id="1.10.600.10:FF:000015">
    <property type="entry name" value="Solanesyl diphosphate synthase 3, chloroplastic/mitochondrial"/>
    <property type="match status" value="1"/>
</dbReference>
<keyword evidence="5" id="KW-0479">Metal-binding</keyword>
<keyword evidence="8" id="KW-0414">Isoprene biosynthesis</keyword>
<sequence length="427" mass="46721">MSTRWVLRNLSSKARFLSTSTTSSYISTTTPIEFYPTPLLFATTKVLGCQGTYLCGFSAFHGATYQIHQEKNSVVEEQLDPFTLVADDLLVVASRLRSMVGAEVPKLASAAEYFFKMGAEGKKFRPTRGLVLRCSLVIILLMASALKMSTVAPDSVVDLLHEELHSRQLSIAVITEMIHVASLLHDDVLDDAETRRGIGSLNCFMGNKIAVLAGDFLLSRACVALASLRNNEVVTLIAKSVKHLVTGETMQMTTASEQRCSMEYYMEKTYNKTASLISNSCQAVSIITGQTAEVSMLAYDYGRNLGLAFQLIDDVLDFTGTSASLGKGSLSDIRHGIVTAPILFAMEEFPQLRKIVDRGFHNPADVDLAIEILGKSNGIQRSIELASEHANLAVAAIRSLPETDNVDARRSRQALIDLTQIVITRKK</sequence>
<dbReference type="GO" id="GO:0004659">
    <property type="term" value="F:prenyltransferase activity"/>
    <property type="evidence" value="ECO:0007669"/>
    <property type="project" value="InterPro"/>
</dbReference>
<dbReference type="SUPFAM" id="SSF48576">
    <property type="entry name" value="Terpenoid synthases"/>
    <property type="match status" value="1"/>
</dbReference>
<dbReference type="Gene3D" id="1.10.600.10">
    <property type="entry name" value="Farnesyl Diphosphate Synthase"/>
    <property type="match status" value="1"/>
</dbReference>